<feature type="domain" description="DUF6883" evidence="1">
    <location>
        <begin position="10"/>
        <end position="81"/>
    </location>
</feature>
<dbReference type="EMBL" id="BJXL01000064">
    <property type="protein sequence ID" value="GEM83869.1"/>
    <property type="molecule type" value="Genomic_DNA"/>
</dbReference>
<dbReference type="AlphaFoldDB" id="A0A511R2R5"/>
<dbReference type="OrthoDB" id="33315at2"/>
<protein>
    <recommendedName>
        <fullName evidence="1">DUF6883 domain-containing protein</fullName>
    </recommendedName>
</protein>
<evidence type="ECO:0000259" key="1">
    <source>
        <dbReference type="Pfam" id="PF21814"/>
    </source>
</evidence>
<dbReference type="InterPro" id="IPR049250">
    <property type="entry name" value="DUF6883"/>
</dbReference>
<dbReference type="Proteomes" id="UP000321197">
    <property type="component" value="Unassembled WGS sequence"/>
</dbReference>
<evidence type="ECO:0000313" key="3">
    <source>
        <dbReference type="Proteomes" id="UP000321197"/>
    </source>
</evidence>
<proteinExistence type="predicted"/>
<evidence type="ECO:0000313" key="2">
    <source>
        <dbReference type="EMBL" id="GEM83869.1"/>
    </source>
</evidence>
<sequence length="145" mass="15477">MNPLAGMELEVPLRKLTDYLLSPTHPVGRHKARFFAALGFTAENPLDLAEALKLQARVTPEVQEEATPFGLKWAARGKLLSTGIAGPPERLHLGPRGSARVVSVWVGEGCGGAEPRTRGQIPVGTATRYARARLVTAYPAEGGRG</sequence>
<gene>
    <name evidence="2" type="ORF">MHY01S_20350</name>
</gene>
<reference evidence="2 3" key="1">
    <citation type="submission" date="2019-07" db="EMBL/GenBank/DDBJ databases">
        <title>Whole genome shotgun sequence of Meiothermus hypogaeus NBRC 106114.</title>
        <authorList>
            <person name="Hosoyama A."/>
            <person name="Uohara A."/>
            <person name="Ohji S."/>
            <person name="Ichikawa N."/>
        </authorList>
    </citation>
    <scope>NUCLEOTIDE SEQUENCE [LARGE SCALE GENOMIC DNA]</scope>
    <source>
        <strain evidence="2 3">NBRC 106114</strain>
    </source>
</reference>
<dbReference type="RefSeq" id="WP_036197014.1">
    <property type="nucleotide sequence ID" value="NZ_BJXL01000064.1"/>
</dbReference>
<accession>A0A511R2R5</accession>
<organism evidence="2 3">
    <name type="scientific">Meiothermus hypogaeus NBRC 106114</name>
    <dbReference type="NCBI Taxonomy" id="1227553"/>
    <lineage>
        <taxon>Bacteria</taxon>
        <taxon>Thermotogati</taxon>
        <taxon>Deinococcota</taxon>
        <taxon>Deinococci</taxon>
        <taxon>Thermales</taxon>
        <taxon>Thermaceae</taxon>
        <taxon>Meiothermus</taxon>
    </lineage>
</organism>
<dbReference type="Pfam" id="PF21814">
    <property type="entry name" value="DUF6883"/>
    <property type="match status" value="1"/>
</dbReference>
<name>A0A511R2R5_9DEIN</name>
<comment type="caution">
    <text evidence="2">The sequence shown here is derived from an EMBL/GenBank/DDBJ whole genome shotgun (WGS) entry which is preliminary data.</text>
</comment>